<evidence type="ECO:0000259" key="6">
    <source>
        <dbReference type="Pfam" id="PF00005"/>
    </source>
</evidence>
<evidence type="ECO:0000256" key="3">
    <source>
        <dbReference type="ARBA" id="ARBA00022448"/>
    </source>
</evidence>
<keyword evidence="4" id="KW-1003">Cell membrane</keyword>
<reference evidence="7 8" key="1">
    <citation type="submission" date="2018-06" db="EMBL/GenBank/DDBJ databases">
        <authorList>
            <consortium name="Pathogen Informatics"/>
            <person name="Doyle S."/>
        </authorList>
    </citation>
    <scope>NUCLEOTIDE SEQUENCE [LARGE SCALE GENOMIC DNA]</scope>
    <source>
        <strain evidence="7 8">NCTC12157</strain>
    </source>
</reference>
<feature type="domain" description="ABC transporter" evidence="6">
    <location>
        <begin position="28"/>
        <end position="69"/>
    </location>
</feature>
<sequence>MSQQTLESQSPLVVARNVHKSYGDNEVLKGIDLDVKPSEVVVILGPSGSGKSTFLRCINHLEDIDRGSIYGRRRADWL</sequence>
<evidence type="ECO:0000256" key="2">
    <source>
        <dbReference type="ARBA" id="ARBA00005417"/>
    </source>
</evidence>
<dbReference type="Proteomes" id="UP000254304">
    <property type="component" value="Unassembled WGS sequence"/>
</dbReference>
<gene>
    <name evidence="7" type="primary">tcyN_1</name>
    <name evidence="7" type="ORF">NCTC12157_03549</name>
</gene>
<keyword evidence="7" id="KW-0067">ATP-binding</keyword>
<dbReference type="SUPFAM" id="SSF52540">
    <property type="entry name" value="P-loop containing nucleoside triphosphate hydrolases"/>
    <property type="match status" value="1"/>
</dbReference>
<dbReference type="EMBL" id="UGGO01000001">
    <property type="protein sequence ID" value="STQ45800.1"/>
    <property type="molecule type" value="Genomic_DNA"/>
</dbReference>
<comment type="similarity">
    <text evidence="2">Belongs to the ABC transporter superfamily.</text>
</comment>
<evidence type="ECO:0000256" key="5">
    <source>
        <dbReference type="ARBA" id="ARBA00023136"/>
    </source>
</evidence>
<dbReference type="PANTHER" id="PTHR43166">
    <property type="entry name" value="AMINO ACID IMPORT ATP-BINDING PROTEIN"/>
    <property type="match status" value="1"/>
</dbReference>
<dbReference type="AlphaFoldDB" id="A0A377NFC7"/>
<dbReference type="Pfam" id="PF00005">
    <property type="entry name" value="ABC_tran"/>
    <property type="match status" value="1"/>
</dbReference>
<dbReference type="Gene3D" id="3.40.50.300">
    <property type="entry name" value="P-loop containing nucleotide triphosphate hydrolases"/>
    <property type="match status" value="1"/>
</dbReference>
<proteinExistence type="inferred from homology"/>
<dbReference type="InterPro" id="IPR027417">
    <property type="entry name" value="P-loop_NTPase"/>
</dbReference>
<protein>
    <submittedName>
        <fullName evidence="7">L-cystine import ATP-binding protein TcyN</fullName>
        <ecNumber evidence="7">3.6.3.-</ecNumber>
    </submittedName>
</protein>
<dbReference type="GO" id="GO:0005886">
    <property type="term" value="C:plasma membrane"/>
    <property type="evidence" value="ECO:0007669"/>
    <property type="project" value="UniProtKB-SubCell"/>
</dbReference>
<comment type="subcellular location">
    <subcellularLocation>
        <location evidence="1">Cell inner membrane</location>
        <topology evidence="1">Peripheral membrane protein</topology>
    </subcellularLocation>
</comment>
<keyword evidence="5" id="KW-0472">Membrane</keyword>
<dbReference type="GO" id="GO:0016887">
    <property type="term" value="F:ATP hydrolysis activity"/>
    <property type="evidence" value="ECO:0007669"/>
    <property type="project" value="InterPro"/>
</dbReference>
<name>A0A377NFC7_9GAMM</name>
<evidence type="ECO:0000256" key="1">
    <source>
        <dbReference type="ARBA" id="ARBA00004417"/>
    </source>
</evidence>
<dbReference type="EC" id="3.6.3.-" evidence="7"/>
<keyword evidence="3" id="KW-0813">Transport</keyword>
<dbReference type="GO" id="GO:0005524">
    <property type="term" value="F:ATP binding"/>
    <property type="evidence" value="ECO:0007669"/>
    <property type="project" value="UniProtKB-KW"/>
</dbReference>
<organism evidence="7 8">
    <name type="scientific">Ewingella americana</name>
    <dbReference type="NCBI Taxonomy" id="41202"/>
    <lineage>
        <taxon>Bacteria</taxon>
        <taxon>Pseudomonadati</taxon>
        <taxon>Pseudomonadota</taxon>
        <taxon>Gammaproteobacteria</taxon>
        <taxon>Enterobacterales</taxon>
        <taxon>Yersiniaceae</taxon>
        <taxon>Ewingella</taxon>
    </lineage>
</organism>
<keyword evidence="7" id="KW-0378">Hydrolase</keyword>
<dbReference type="PANTHER" id="PTHR43166:SF9">
    <property type="entry name" value="GLUTAMATE_ASPARTATE IMPORT ATP-BINDING PROTEIN GLTL"/>
    <property type="match status" value="1"/>
</dbReference>
<evidence type="ECO:0000313" key="8">
    <source>
        <dbReference type="Proteomes" id="UP000254304"/>
    </source>
</evidence>
<dbReference type="InterPro" id="IPR050086">
    <property type="entry name" value="MetN_ABC_transporter-like"/>
</dbReference>
<keyword evidence="7" id="KW-0547">Nucleotide-binding</keyword>
<dbReference type="InterPro" id="IPR003439">
    <property type="entry name" value="ABC_transporter-like_ATP-bd"/>
</dbReference>
<accession>A0A377NFC7</accession>
<evidence type="ECO:0000256" key="4">
    <source>
        <dbReference type="ARBA" id="ARBA00022475"/>
    </source>
</evidence>
<evidence type="ECO:0000313" key="7">
    <source>
        <dbReference type="EMBL" id="STQ45800.1"/>
    </source>
</evidence>